<comment type="subcellular location">
    <subcellularLocation>
        <location evidence="2">Membrane</location>
    </subcellularLocation>
</comment>
<keyword evidence="4" id="KW-0597">Phosphoprotein</keyword>
<evidence type="ECO:0000256" key="1">
    <source>
        <dbReference type="ARBA" id="ARBA00000085"/>
    </source>
</evidence>
<organism evidence="11 12">
    <name type="scientific">Amygdalobacter nucleatus</name>
    <dbReference type="NCBI Taxonomy" id="3029274"/>
    <lineage>
        <taxon>Bacteria</taxon>
        <taxon>Bacillati</taxon>
        <taxon>Bacillota</taxon>
        <taxon>Clostridia</taxon>
        <taxon>Eubacteriales</taxon>
        <taxon>Oscillospiraceae</taxon>
        <taxon>Amygdalobacter</taxon>
    </lineage>
</organism>
<dbReference type="InterPro" id="IPR036890">
    <property type="entry name" value="HATPase_C_sf"/>
</dbReference>
<dbReference type="InterPro" id="IPR036097">
    <property type="entry name" value="HisK_dim/P_sf"/>
</dbReference>
<dbReference type="PATRIC" id="fig|1497955.3.peg.1262"/>
<dbReference type="FunFam" id="3.30.565.10:FF:000006">
    <property type="entry name" value="Sensor histidine kinase WalK"/>
    <property type="match status" value="1"/>
</dbReference>
<dbReference type="PROSITE" id="PS50885">
    <property type="entry name" value="HAMP"/>
    <property type="match status" value="1"/>
</dbReference>
<dbReference type="SUPFAM" id="SSF55874">
    <property type="entry name" value="ATPase domain of HSP90 chaperone/DNA topoisomerase II/histidine kinase"/>
    <property type="match status" value="1"/>
</dbReference>
<evidence type="ECO:0000313" key="11">
    <source>
        <dbReference type="EMBL" id="KXB39263.1"/>
    </source>
</evidence>
<keyword evidence="7" id="KW-0902">Two-component regulatory system</keyword>
<comment type="caution">
    <text evidence="11">The sequence shown here is derived from an EMBL/GenBank/DDBJ whole genome shotgun (WGS) entry which is preliminary data.</text>
</comment>
<dbReference type="Pfam" id="PF00512">
    <property type="entry name" value="HisKA"/>
    <property type="match status" value="1"/>
</dbReference>
<feature type="domain" description="Histidine kinase" evidence="9">
    <location>
        <begin position="301"/>
        <end position="522"/>
    </location>
</feature>
<dbReference type="EC" id="2.7.13.3" evidence="3"/>
<dbReference type="InterPro" id="IPR003661">
    <property type="entry name" value="HisK_dim/P_dom"/>
</dbReference>
<keyword evidence="8" id="KW-0472">Membrane</keyword>
<evidence type="ECO:0000256" key="5">
    <source>
        <dbReference type="ARBA" id="ARBA00022679"/>
    </source>
</evidence>
<evidence type="ECO:0000259" key="10">
    <source>
        <dbReference type="PROSITE" id="PS50885"/>
    </source>
</evidence>
<evidence type="ECO:0000256" key="7">
    <source>
        <dbReference type="ARBA" id="ARBA00023012"/>
    </source>
</evidence>
<reference evidence="12" key="1">
    <citation type="submission" date="2016-01" db="EMBL/GenBank/DDBJ databases">
        <authorList>
            <person name="Mitreva M."/>
            <person name="Pepin K.H."/>
            <person name="Mihindukulasuriya K.A."/>
            <person name="Fulton R."/>
            <person name="Fronick C."/>
            <person name="O'Laughlin M."/>
            <person name="Miner T."/>
            <person name="Herter B."/>
            <person name="Rosa B.A."/>
            <person name="Cordes M."/>
            <person name="Tomlinson C."/>
            <person name="Wollam A."/>
            <person name="Palsikar V.B."/>
            <person name="Mardis E.R."/>
            <person name="Wilson R.K."/>
        </authorList>
    </citation>
    <scope>NUCLEOTIDE SEQUENCE [LARGE SCALE GENOMIC DNA]</scope>
    <source>
        <strain evidence="12">KA00274</strain>
    </source>
</reference>
<evidence type="ECO:0000256" key="6">
    <source>
        <dbReference type="ARBA" id="ARBA00022777"/>
    </source>
</evidence>
<dbReference type="Gene3D" id="6.10.340.10">
    <property type="match status" value="1"/>
</dbReference>
<dbReference type="PRINTS" id="PR00344">
    <property type="entry name" value="BCTRLSENSOR"/>
</dbReference>
<feature type="transmembrane region" description="Helical" evidence="8">
    <location>
        <begin position="204"/>
        <end position="229"/>
    </location>
</feature>
<dbReference type="GO" id="GO:0016020">
    <property type="term" value="C:membrane"/>
    <property type="evidence" value="ECO:0007669"/>
    <property type="project" value="UniProtKB-SubCell"/>
</dbReference>
<dbReference type="RefSeq" id="WP_066714882.1">
    <property type="nucleotide sequence ID" value="NZ_JARFNM010000001.1"/>
</dbReference>
<dbReference type="SUPFAM" id="SSF47384">
    <property type="entry name" value="Homodimeric domain of signal transducing histidine kinase"/>
    <property type="match status" value="1"/>
</dbReference>
<dbReference type="InterPro" id="IPR050736">
    <property type="entry name" value="Sensor_HK_Regulatory"/>
</dbReference>
<feature type="domain" description="HAMP" evidence="10">
    <location>
        <begin position="230"/>
        <end position="293"/>
    </location>
</feature>
<evidence type="ECO:0000313" key="12">
    <source>
        <dbReference type="Proteomes" id="UP000070080"/>
    </source>
</evidence>
<dbReference type="InterPro" id="IPR005467">
    <property type="entry name" value="His_kinase_dom"/>
</dbReference>
<evidence type="ECO:0000256" key="2">
    <source>
        <dbReference type="ARBA" id="ARBA00004370"/>
    </source>
</evidence>
<dbReference type="Proteomes" id="UP000070080">
    <property type="component" value="Unassembled WGS sequence"/>
</dbReference>
<dbReference type="OrthoDB" id="9813151at2"/>
<evidence type="ECO:0000256" key="3">
    <source>
        <dbReference type="ARBA" id="ARBA00012438"/>
    </source>
</evidence>
<dbReference type="EMBL" id="LSCV01000042">
    <property type="protein sequence ID" value="KXB39263.1"/>
    <property type="molecule type" value="Genomic_DNA"/>
</dbReference>
<protein>
    <recommendedName>
        <fullName evidence="3">histidine kinase</fullName>
        <ecNumber evidence="3">2.7.13.3</ecNumber>
    </recommendedName>
</protein>
<dbReference type="STRING" id="1497955.HMPREF1872_01295"/>
<dbReference type="Pfam" id="PF02518">
    <property type="entry name" value="HATPase_c"/>
    <property type="match status" value="1"/>
</dbReference>
<dbReference type="PROSITE" id="PS50109">
    <property type="entry name" value="HIS_KIN"/>
    <property type="match status" value="1"/>
</dbReference>
<dbReference type="Pfam" id="PF00672">
    <property type="entry name" value="HAMP"/>
    <property type="match status" value="1"/>
</dbReference>
<dbReference type="Gene3D" id="3.30.565.10">
    <property type="entry name" value="Histidine kinase-like ATPase, C-terminal domain"/>
    <property type="match status" value="1"/>
</dbReference>
<dbReference type="CDD" id="cd06225">
    <property type="entry name" value="HAMP"/>
    <property type="match status" value="1"/>
</dbReference>
<dbReference type="SMART" id="SM00304">
    <property type="entry name" value="HAMP"/>
    <property type="match status" value="1"/>
</dbReference>
<evidence type="ECO:0000256" key="4">
    <source>
        <dbReference type="ARBA" id="ARBA00022553"/>
    </source>
</evidence>
<accession>A0A133Y802</accession>
<keyword evidence="5" id="KW-0808">Transferase</keyword>
<gene>
    <name evidence="11" type="ORF">HMPREF1872_01295</name>
</gene>
<dbReference type="CDD" id="cd00075">
    <property type="entry name" value="HATPase"/>
    <property type="match status" value="1"/>
</dbReference>
<keyword evidence="8" id="KW-1133">Transmembrane helix</keyword>
<keyword evidence="12" id="KW-1185">Reference proteome</keyword>
<dbReference type="InterPro" id="IPR004358">
    <property type="entry name" value="Sig_transdc_His_kin-like_C"/>
</dbReference>
<dbReference type="SMART" id="SM00388">
    <property type="entry name" value="HisKA"/>
    <property type="match status" value="1"/>
</dbReference>
<name>A0A133Y802_9FIRM</name>
<dbReference type="AlphaFoldDB" id="A0A133Y802"/>
<dbReference type="GO" id="GO:0000155">
    <property type="term" value="F:phosphorelay sensor kinase activity"/>
    <property type="evidence" value="ECO:0007669"/>
    <property type="project" value="InterPro"/>
</dbReference>
<dbReference type="Gene3D" id="1.10.287.130">
    <property type="match status" value="1"/>
</dbReference>
<dbReference type="CDD" id="cd00082">
    <property type="entry name" value="HisKA"/>
    <property type="match status" value="1"/>
</dbReference>
<evidence type="ECO:0000259" key="9">
    <source>
        <dbReference type="PROSITE" id="PS50109"/>
    </source>
</evidence>
<evidence type="ECO:0000256" key="8">
    <source>
        <dbReference type="SAM" id="Phobius"/>
    </source>
</evidence>
<keyword evidence="6 11" id="KW-0418">Kinase</keyword>
<sequence>MAIFPWRKTPKQEADSTYHFFNLYTKTGLLMCLTFLVGFILLTLSYYNILATSINRGRLLEMQKAAVSFEDLFRDEKVVKISDLYRIQDKINDRLQIIASTTNNSYVWLLDSEGEIRFKSGMPESLKEVFSRSLNSRNYIVPSGYSGVELSRQGAAYDNAYRGLFAKEGGKWLSVVKPIYNVYGSTLGIIQIHQHVDIWSDLTLYLINGWLMTLIIAILVALLVIYAFIRQLSRPIRALSSAARSVALGDFTTRVNLPEYACQDQDEGIAKDDLANLVCTFNQMIEQLEQNNAQQRDFVASISHDLKTPLTSINGFVTGMLDDVIPPEQTKHYLEIVKSECSRMVKLVSEFNTVLQFENNQVKYNFAEFDINGLIKEVIISQEMQINAKNLTIQTDLATKEGSGIKVVGDREQLQRVLQNLLNNAVKFTPKDGIISISTYLPKGQKRFVQVQVDDSGTGIPPHEQNLVFDRFYKADRSRTGRSGSGLGLFICKTILSAHGQTISAHTSNMGGASFRFTLPLA</sequence>
<keyword evidence="8" id="KW-0812">Transmembrane</keyword>
<feature type="transmembrane region" description="Helical" evidence="8">
    <location>
        <begin position="28"/>
        <end position="49"/>
    </location>
</feature>
<dbReference type="SMART" id="SM00387">
    <property type="entry name" value="HATPase_c"/>
    <property type="match status" value="1"/>
</dbReference>
<comment type="catalytic activity">
    <reaction evidence="1">
        <text>ATP + protein L-histidine = ADP + protein N-phospho-L-histidine.</text>
        <dbReference type="EC" id="2.7.13.3"/>
    </reaction>
</comment>
<dbReference type="InterPro" id="IPR003594">
    <property type="entry name" value="HATPase_dom"/>
</dbReference>
<dbReference type="PANTHER" id="PTHR43711:SF1">
    <property type="entry name" value="HISTIDINE KINASE 1"/>
    <property type="match status" value="1"/>
</dbReference>
<proteinExistence type="predicted"/>
<dbReference type="PANTHER" id="PTHR43711">
    <property type="entry name" value="TWO-COMPONENT HISTIDINE KINASE"/>
    <property type="match status" value="1"/>
</dbReference>
<dbReference type="InterPro" id="IPR003660">
    <property type="entry name" value="HAMP_dom"/>
</dbReference>